<organism evidence="3 4">
    <name type="scientific">Daucus carota subsp. sativus</name>
    <name type="common">Carrot</name>
    <dbReference type="NCBI Taxonomy" id="79200"/>
    <lineage>
        <taxon>Eukaryota</taxon>
        <taxon>Viridiplantae</taxon>
        <taxon>Streptophyta</taxon>
        <taxon>Embryophyta</taxon>
        <taxon>Tracheophyta</taxon>
        <taxon>Spermatophyta</taxon>
        <taxon>Magnoliopsida</taxon>
        <taxon>eudicotyledons</taxon>
        <taxon>Gunneridae</taxon>
        <taxon>Pentapetalae</taxon>
        <taxon>asterids</taxon>
        <taxon>campanulids</taxon>
        <taxon>Apiales</taxon>
        <taxon>Apiaceae</taxon>
        <taxon>Apioideae</taxon>
        <taxon>Scandiceae</taxon>
        <taxon>Daucinae</taxon>
        <taxon>Daucus</taxon>
        <taxon>Daucus sect. Daucus</taxon>
    </lineage>
</organism>
<evidence type="ECO:0000259" key="2">
    <source>
        <dbReference type="Pfam" id="PF08436"/>
    </source>
</evidence>
<dbReference type="AlphaFoldDB" id="A0AAF1B3X3"/>
<name>A0AAF1B3X3_DAUCS</name>
<feature type="region of interest" description="Disordered" evidence="1">
    <location>
        <begin position="1"/>
        <end position="40"/>
    </location>
</feature>
<sequence length="109" mass="12210">MACPIQTPGKRRTPEKPIKNKKQPPEAVARGDGLSDSNTRDLPVEKLKEVEVVDALKHPKLNTVKKITVDSATLFDKNCLLSLILLCKKMLAAFYKARHIIVFETQNSK</sequence>
<evidence type="ECO:0000313" key="3">
    <source>
        <dbReference type="EMBL" id="WOH05719.1"/>
    </source>
</evidence>
<protein>
    <recommendedName>
        <fullName evidence="2">1-deoxy-D-xylulose 5-phosphate reductoisomerase C-terminal domain-containing protein</fullName>
    </recommendedName>
</protein>
<reference evidence="3" key="1">
    <citation type="journal article" date="2016" name="Nat. Genet.">
        <title>A high-quality carrot genome assembly provides new insights into carotenoid accumulation and asterid genome evolution.</title>
        <authorList>
            <person name="Iorizzo M."/>
            <person name="Ellison S."/>
            <person name="Senalik D."/>
            <person name="Zeng P."/>
            <person name="Satapoomin P."/>
            <person name="Huang J."/>
            <person name="Bowman M."/>
            <person name="Iovene M."/>
            <person name="Sanseverino W."/>
            <person name="Cavagnaro P."/>
            <person name="Yildiz M."/>
            <person name="Macko-Podgorni A."/>
            <person name="Moranska E."/>
            <person name="Grzebelus E."/>
            <person name="Grzebelus D."/>
            <person name="Ashrafi H."/>
            <person name="Zheng Z."/>
            <person name="Cheng S."/>
            <person name="Spooner D."/>
            <person name="Van Deynze A."/>
            <person name="Simon P."/>
        </authorList>
    </citation>
    <scope>NUCLEOTIDE SEQUENCE</scope>
    <source>
        <tissue evidence="3">Leaf</tissue>
    </source>
</reference>
<proteinExistence type="predicted"/>
<dbReference type="SUPFAM" id="SSF55347">
    <property type="entry name" value="Glyceraldehyde-3-phosphate dehydrogenase-like, C-terminal domain"/>
    <property type="match status" value="1"/>
</dbReference>
<dbReference type="KEGG" id="dcr:108228103"/>
<dbReference type="Pfam" id="PF08436">
    <property type="entry name" value="DXP_redisom_C"/>
    <property type="match status" value="1"/>
</dbReference>
<evidence type="ECO:0000256" key="1">
    <source>
        <dbReference type="SAM" id="MobiDB-lite"/>
    </source>
</evidence>
<dbReference type="EMBL" id="CP093348">
    <property type="protein sequence ID" value="WOH05719.1"/>
    <property type="molecule type" value="Genomic_DNA"/>
</dbReference>
<dbReference type="InterPro" id="IPR013644">
    <property type="entry name" value="DXP_reductoisomerase_C"/>
</dbReference>
<gene>
    <name evidence="3" type="ORF">DCAR_0625139</name>
</gene>
<dbReference type="Proteomes" id="UP000077755">
    <property type="component" value="Chromosome 6"/>
</dbReference>
<evidence type="ECO:0000313" key="4">
    <source>
        <dbReference type="Proteomes" id="UP000077755"/>
    </source>
</evidence>
<keyword evidence="4" id="KW-1185">Reference proteome</keyword>
<feature type="domain" description="1-deoxy-D-xylulose 5-phosphate reductoisomerase C-terminal" evidence="2">
    <location>
        <begin position="36"/>
        <end position="78"/>
    </location>
</feature>
<reference evidence="3" key="2">
    <citation type="submission" date="2022-03" db="EMBL/GenBank/DDBJ databases">
        <title>Draft title - Genomic analysis of global carrot germplasm unveils the trajectory of domestication and the origin of high carotenoid orange carrot.</title>
        <authorList>
            <person name="Iorizzo M."/>
            <person name="Ellison S."/>
            <person name="Senalik D."/>
            <person name="Macko-Podgorni A."/>
            <person name="Grzebelus D."/>
            <person name="Bostan H."/>
            <person name="Rolling W."/>
            <person name="Curaba J."/>
            <person name="Simon P."/>
        </authorList>
    </citation>
    <scope>NUCLEOTIDE SEQUENCE</scope>
    <source>
        <tissue evidence="3">Leaf</tissue>
    </source>
</reference>
<accession>A0AAF1B3X3</accession>